<keyword evidence="1" id="KW-0812">Transmembrane</keyword>
<evidence type="ECO:0000313" key="2">
    <source>
        <dbReference type="EMBL" id="ADL54031.1"/>
    </source>
</evidence>
<keyword evidence="1" id="KW-1133">Transmembrane helix</keyword>
<dbReference type="Proteomes" id="UP000002730">
    <property type="component" value="Chromosome"/>
</dbReference>
<keyword evidence="1" id="KW-0472">Membrane</keyword>
<accession>D9SPC9</accession>
<dbReference type="STRING" id="573061.Clocel_4375"/>
<evidence type="ECO:0000256" key="1">
    <source>
        <dbReference type="SAM" id="Phobius"/>
    </source>
</evidence>
<evidence type="ECO:0000313" key="3">
    <source>
        <dbReference type="Proteomes" id="UP000002730"/>
    </source>
</evidence>
<dbReference type="OrthoDB" id="5244042at2"/>
<dbReference type="KEGG" id="ccb:Clocel_4375"/>
<reference evidence="2 3" key="1">
    <citation type="submission" date="2010-08" db="EMBL/GenBank/DDBJ databases">
        <title>Complete sequence of Clostridium cellulovorans 743B.</title>
        <authorList>
            <consortium name="US DOE Joint Genome Institute"/>
            <person name="Lucas S."/>
            <person name="Copeland A."/>
            <person name="Lapidus A."/>
            <person name="Cheng J.-F."/>
            <person name="Bruce D."/>
            <person name="Goodwin L."/>
            <person name="Pitluck S."/>
            <person name="Chertkov O."/>
            <person name="Detter J.C."/>
            <person name="Han C."/>
            <person name="Tapia R."/>
            <person name="Land M."/>
            <person name="Hauser L."/>
            <person name="Chang Y.-J."/>
            <person name="Jeffries C."/>
            <person name="Kyrpides N."/>
            <person name="Ivanova N."/>
            <person name="Mikhailova N."/>
            <person name="Hemme C.L."/>
            <person name="Woyke T."/>
        </authorList>
    </citation>
    <scope>NUCLEOTIDE SEQUENCE [LARGE SCALE GENOMIC DNA]</scope>
    <source>
        <strain evidence="3">ATCC 35296 / DSM 3052 / OCM 3 / 743B</strain>
    </source>
</reference>
<name>D9SPC9_CLOC7</name>
<organism evidence="2 3">
    <name type="scientific">Clostridium cellulovorans (strain ATCC 35296 / DSM 3052 / OCM 3 / 743B)</name>
    <dbReference type="NCBI Taxonomy" id="573061"/>
    <lineage>
        <taxon>Bacteria</taxon>
        <taxon>Bacillati</taxon>
        <taxon>Bacillota</taxon>
        <taxon>Clostridia</taxon>
        <taxon>Eubacteriales</taxon>
        <taxon>Clostridiaceae</taxon>
        <taxon>Clostridium</taxon>
    </lineage>
</organism>
<sequence>MFHVKHYYQERVKVLENFLNWISENTNLIILAMIGTILVLLISIIVLFISLSKLKRRQKKVFRGYDGQNIEKTITDYMDKIDEVNNFNEELSKKYGEIQNKLEKCVQKVGIKRYRAFDNVGSDLSFSLALLDSNNDGIIITSIFGRQESTIYAKPIDMGISRYDLSDEEKETLRMAIANEQGNIKDK</sequence>
<evidence type="ECO:0008006" key="4">
    <source>
        <dbReference type="Google" id="ProtNLM"/>
    </source>
</evidence>
<feature type="transmembrane region" description="Helical" evidence="1">
    <location>
        <begin position="28"/>
        <end position="51"/>
    </location>
</feature>
<dbReference type="AlphaFoldDB" id="D9SPC9"/>
<dbReference type="Pfam" id="PF14584">
    <property type="entry name" value="DUF4446"/>
    <property type="match status" value="1"/>
</dbReference>
<dbReference type="HOGENOM" id="CLU_101313_1_0_9"/>
<gene>
    <name evidence="2" type="ordered locus">Clocel_4375</name>
</gene>
<keyword evidence="3" id="KW-1185">Reference proteome</keyword>
<proteinExistence type="predicted"/>
<dbReference type="eggNOG" id="COG1196">
    <property type="taxonomic scope" value="Bacteria"/>
</dbReference>
<protein>
    <recommendedName>
        <fullName evidence="4">DUF4446 domain-containing protein</fullName>
    </recommendedName>
</protein>
<dbReference type="EMBL" id="CP002160">
    <property type="protein sequence ID" value="ADL54031.1"/>
    <property type="molecule type" value="Genomic_DNA"/>
</dbReference>
<dbReference type="InterPro" id="IPR027981">
    <property type="entry name" value="DUF4446"/>
</dbReference>